<feature type="transmembrane region" description="Helical" evidence="1">
    <location>
        <begin position="52"/>
        <end position="74"/>
    </location>
</feature>
<reference evidence="2" key="1">
    <citation type="journal article" date="2021" name="Nat. Commun.">
        <title>Genetic determinants of endophytism in the Arabidopsis root mycobiome.</title>
        <authorList>
            <person name="Mesny F."/>
            <person name="Miyauchi S."/>
            <person name="Thiergart T."/>
            <person name="Pickel B."/>
            <person name="Atanasova L."/>
            <person name="Karlsson M."/>
            <person name="Huettel B."/>
            <person name="Barry K.W."/>
            <person name="Haridas S."/>
            <person name="Chen C."/>
            <person name="Bauer D."/>
            <person name="Andreopoulos W."/>
            <person name="Pangilinan J."/>
            <person name="LaButti K."/>
            <person name="Riley R."/>
            <person name="Lipzen A."/>
            <person name="Clum A."/>
            <person name="Drula E."/>
            <person name="Henrissat B."/>
            <person name="Kohler A."/>
            <person name="Grigoriev I.V."/>
            <person name="Martin F.M."/>
            <person name="Hacquard S."/>
        </authorList>
    </citation>
    <scope>NUCLEOTIDE SEQUENCE</scope>
    <source>
        <strain evidence="2">MPI-CAGE-AT-0147</strain>
    </source>
</reference>
<keyword evidence="3" id="KW-1185">Reference proteome</keyword>
<evidence type="ECO:0000256" key="1">
    <source>
        <dbReference type="SAM" id="Phobius"/>
    </source>
</evidence>
<dbReference type="AlphaFoldDB" id="A0A9P9EY99"/>
<keyword evidence="1" id="KW-0812">Transmembrane</keyword>
<evidence type="ECO:0000313" key="3">
    <source>
        <dbReference type="Proteomes" id="UP000738349"/>
    </source>
</evidence>
<sequence length="217" mass="24190">MKDEIEDSMAGTPGISGSKAFFAKEKEIPAPINGSQTSSTAKRPRPKTVLETATYFTAVVLPPTIGMILCLLPFTQMSLHEAPRDLLLNAWFSAIEWSGVVAALGVLWALRKPRFRDWAVNDTTKRWYSKFTSFWVLFCSVVPALTGAWSWLCTCRNDCTDLGDARCRVDNVLLKASISFRIWGGPTMVGIGLEVYNAIERREDKQQEARDKAVHAT</sequence>
<proteinExistence type="predicted"/>
<keyword evidence="1" id="KW-0472">Membrane</keyword>
<dbReference type="EMBL" id="JAGMUV010000007">
    <property type="protein sequence ID" value="KAH7148313.1"/>
    <property type="molecule type" value="Genomic_DNA"/>
</dbReference>
<gene>
    <name evidence="2" type="ORF">EDB81DRAFT_791987</name>
</gene>
<dbReference type="OrthoDB" id="5106854at2759"/>
<accession>A0A9P9EY99</accession>
<protein>
    <submittedName>
        <fullName evidence="2">Uncharacterized protein</fullName>
    </submittedName>
</protein>
<feature type="transmembrane region" description="Helical" evidence="1">
    <location>
        <begin position="131"/>
        <end position="152"/>
    </location>
</feature>
<name>A0A9P9EY99_9HYPO</name>
<feature type="transmembrane region" description="Helical" evidence="1">
    <location>
        <begin position="86"/>
        <end position="110"/>
    </location>
</feature>
<keyword evidence="1" id="KW-1133">Transmembrane helix</keyword>
<evidence type="ECO:0000313" key="2">
    <source>
        <dbReference type="EMBL" id="KAH7148313.1"/>
    </source>
</evidence>
<organism evidence="2 3">
    <name type="scientific">Dactylonectria macrodidyma</name>
    <dbReference type="NCBI Taxonomy" id="307937"/>
    <lineage>
        <taxon>Eukaryota</taxon>
        <taxon>Fungi</taxon>
        <taxon>Dikarya</taxon>
        <taxon>Ascomycota</taxon>
        <taxon>Pezizomycotina</taxon>
        <taxon>Sordariomycetes</taxon>
        <taxon>Hypocreomycetidae</taxon>
        <taxon>Hypocreales</taxon>
        <taxon>Nectriaceae</taxon>
        <taxon>Dactylonectria</taxon>
    </lineage>
</organism>
<comment type="caution">
    <text evidence="2">The sequence shown here is derived from an EMBL/GenBank/DDBJ whole genome shotgun (WGS) entry which is preliminary data.</text>
</comment>
<dbReference type="Proteomes" id="UP000738349">
    <property type="component" value="Unassembled WGS sequence"/>
</dbReference>